<sequence length="32" mass="3635">MRCDDFTCGKVCGLFDLCICTEVTYIDICIQI</sequence>
<evidence type="ECO:0000313" key="1">
    <source>
        <dbReference type="EMBL" id="JAE04549.1"/>
    </source>
</evidence>
<protein>
    <submittedName>
        <fullName evidence="1">Uncharacterized protein</fullName>
    </submittedName>
</protein>
<dbReference type="AlphaFoldDB" id="A0A0A9F000"/>
<reference evidence="1" key="2">
    <citation type="journal article" date="2015" name="Data Brief">
        <title>Shoot transcriptome of the giant reed, Arundo donax.</title>
        <authorList>
            <person name="Barrero R.A."/>
            <person name="Guerrero F.D."/>
            <person name="Moolhuijzen P."/>
            <person name="Goolsby J.A."/>
            <person name="Tidwell J."/>
            <person name="Bellgard S.E."/>
            <person name="Bellgard M.I."/>
        </authorList>
    </citation>
    <scope>NUCLEOTIDE SEQUENCE</scope>
    <source>
        <tissue evidence="1">Shoot tissue taken approximately 20 cm above the soil surface</tissue>
    </source>
</reference>
<reference evidence="1" key="1">
    <citation type="submission" date="2014-09" db="EMBL/GenBank/DDBJ databases">
        <authorList>
            <person name="Magalhaes I.L.F."/>
            <person name="Oliveira U."/>
            <person name="Santos F.R."/>
            <person name="Vidigal T.H.D.A."/>
            <person name="Brescovit A.D."/>
            <person name="Santos A.J."/>
        </authorList>
    </citation>
    <scope>NUCLEOTIDE SEQUENCE</scope>
    <source>
        <tissue evidence="1">Shoot tissue taken approximately 20 cm above the soil surface</tissue>
    </source>
</reference>
<proteinExistence type="predicted"/>
<organism evidence="1">
    <name type="scientific">Arundo donax</name>
    <name type="common">Giant reed</name>
    <name type="synonym">Donax arundinaceus</name>
    <dbReference type="NCBI Taxonomy" id="35708"/>
    <lineage>
        <taxon>Eukaryota</taxon>
        <taxon>Viridiplantae</taxon>
        <taxon>Streptophyta</taxon>
        <taxon>Embryophyta</taxon>
        <taxon>Tracheophyta</taxon>
        <taxon>Spermatophyta</taxon>
        <taxon>Magnoliopsida</taxon>
        <taxon>Liliopsida</taxon>
        <taxon>Poales</taxon>
        <taxon>Poaceae</taxon>
        <taxon>PACMAD clade</taxon>
        <taxon>Arundinoideae</taxon>
        <taxon>Arundineae</taxon>
        <taxon>Arundo</taxon>
    </lineage>
</organism>
<name>A0A0A9F000_ARUDO</name>
<dbReference type="EMBL" id="GBRH01193347">
    <property type="protein sequence ID" value="JAE04549.1"/>
    <property type="molecule type" value="Transcribed_RNA"/>
</dbReference>
<accession>A0A0A9F000</accession>